<evidence type="ECO:0000256" key="7">
    <source>
        <dbReference type="ARBA" id="ARBA00022741"/>
    </source>
</evidence>
<dbReference type="Pfam" id="PF02843">
    <property type="entry name" value="GARS_C"/>
    <property type="match status" value="1"/>
</dbReference>
<dbReference type="InterPro" id="IPR016185">
    <property type="entry name" value="PreATP-grasp_dom_sf"/>
</dbReference>
<dbReference type="GO" id="GO:0005524">
    <property type="term" value="F:ATP binding"/>
    <property type="evidence" value="ECO:0007669"/>
    <property type="project" value="UniProtKB-UniRule"/>
</dbReference>
<dbReference type="NCBIfam" id="TIGR00877">
    <property type="entry name" value="purD"/>
    <property type="match status" value="1"/>
</dbReference>
<evidence type="ECO:0000256" key="9">
    <source>
        <dbReference type="ARBA" id="ARBA00022840"/>
    </source>
</evidence>
<keyword evidence="7 15" id="KW-0547">Nucleotide-binding</keyword>
<dbReference type="SUPFAM" id="SSF51246">
    <property type="entry name" value="Rudiment single hybrid motif"/>
    <property type="match status" value="1"/>
</dbReference>
<evidence type="ECO:0000256" key="12">
    <source>
        <dbReference type="ARBA" id="ARBA00042242"/>
    </source>
</evidence>
<dbReference type="AlphaFoldDB" id="Q1PY30"/>
<dbReference type="InterPro" id="IPR037123">
    <property type="entry name" value="PRibGlycinamide_synth_C_sf"/>
</dbReference>
<evidence type="ECO:0000256" key="4">
    <source>
        <dbReference type="ARBA" id="ARBA00013255"/>
    </source>
</evidence>
<dbReference type="SUPFAM" id="SSF52440">
    <property type="entry name" value="PreATP-grasp domain"/>
    <property type="match status" value="1"/>
</dbReference>
<dbReference type="FunFam" id="3.30.470.20:FF:000018">
    <property type="entry name" value="Trifunctional purine biosynthetic protein adenosine-3"/>
    <property type="match status" value="1"/>
</dbReference>
<reference evidence="17" key="2">
    <citation type="submission" date="2006-01" db="EMBL/GenBank/DDBJ databases">
        <authorList>
            <person name="Genoscope"/>
        </authorList>
    </citation>
    <scope>NUCLEOTIDE SEQUENCE</scope>
</reference>
<evidence type="ECO:0000256" key="1">
    <source>
        <dbReference type="ARBA" id="ARBA00001936"/>
    </source>
</evidence>
<evidence type="ECO:0000256" key="14">
    <source>
        <dbReference type="HAMAP-Rule" id="MF_00138"/>
    </source>
</evidence>
<proteinExistence type="inferred from homology"/>
<comment type="cofactor">
    <cofactor evidence="2">
        <name>Mg(2+)</name>
        <dbReference type="ChEBI" id="CHEBI:18420"/>
    </cofactor>
</comment>
<comment type="similarity">
    <text evidence="11 14">Belongs to the GARS family.</text>
</comment>
<keyword evidence="8 14" id="KW-0658">Purine biosynthesis</keyword>
<reference evidence="17" key="1">
    <citation type="journal article" date="2006" name="Nature">
        <title>Deciphering the evolution and metabolism of an anammox bacterium from a community genome.</title>
        <authorList>
            <person name="Strous M."/>
            <person name="Pelletier E."/>
            <person name="Mangenot S."/>
            <person name="Rattei T."/>
            <person name="Lehner A."/>
            <person name="Taylor M.W."/>
            <person name="Horn M."/>
            <person name="Daims H."/>
            <person name="Bartol-Mavel D."/>
            <person name="Wincker P."/>
            <person name="Barbe V."/>
            <person name="Fonknechten N."/>
            <person name="Vallenet D."/>
            <person name="Segurens B."/>
            <person name="Schenowitz-Truong C."/>
            <person name="Medigue C."/>
            <person name="Collingro A."/>
            <person name="Snel B."/>
            <person name="Dutilh B.E."/>
            <person name="OpDenCamp H.J.M."/>
            <person name="vanDerDrift C."/>
            <person name="Cirpus I."/>
            <person name="vanDePas-Schoonen K.T."/>
            <person name="Harhangi H.R."/>
            <person name="vanNiftrik L."/>
            <person name="Schmid M."/>
            <person name="Keltjens J."/>
            <person name="vanDeVossenberg J."/>
            <person name="Kartal B."/>
            <person name="Meier H."/>
            <person name="Frishman D."/>
            <person name="Huynen M.A."/>
            <person name="Mewes H."/>
            <person name="Weissenbach J."/>
            <person name="Jetten M.S.M."/>
            <person name="Wagner M."/>
            <person name="LePaslier D."/>
        </authorList>
    </citation>
    <scope>NUCLEOTIDE SEQUENCE</scope>
</reference>
<dbReference type="SMART" id="SM01209">
    <property type="entry name" value="GARS_A"/>
    <property type="match status" value="1"/>
</dbReference>
<dbReference type="UniPathway" id="UPA00074">
    <property type="reaction ID" value="UER00125"/>
</dbReference>
<dbReference type="InterPro" id="IPR011054">
    <property type="entry name" value="Rudment_hybrid_motif"/>
</dbReference>
<dbReference type="Pfam" id="PF01071">
    <property type="entry name" value="GARS_A"/>
    <property type="match status" value="1"/>
</dbReference>
<comment type="pathway">
    <text evidence="3 14">Purine metabolism; IMP biosynthesis via de novo pathway; N(1)-(5-phospho-D-ribosyl)glycinamide from 5-phospho-alpha-D-ribose 1-diphosphate: step 2/2.</text>
</comment>
<evidence type="ECO:0000256" key="3">
    <source>
        <dbReference type="ARBA" id="ARBA00005174"/>
    </source>
</evidence>
<dbReference type="GO" id="GO:0004637">
    <property type="term" value="F:phosphoribosylamine-glycine ligase activity"/>
    <property type="evidence" value="ECO:0007669"/>
    <property type="project" value="UniProtKB-UniRule"/>
</dbReference>
<dbReference type="InterPro" id="IPR020561">
    <property type="entry name" value="PRibGlycinamid_synth_ATP-grasp"/>
</dbReference>
<evidence type="ECO:0000313" key="17">
    <source>
        <dbReference type="EMBL" id="CAJ72937.1"/>
    </source>
</evidence>
<dbReference type="InterPro" id="IPR020560">
    <property type="entry name" value="PRibGlycinamide_synth_C-dom"/>
</dbReference>
<dbReference type="Gene3D" id="3.30.1490.20">
    <property type="entry name" value="ATP-grasp fold, A domain"/>
    <property type="match status" value="1"/>
</dbReference>
<dbReference type="FunFam" id="3.40.50.20:FF:000006">
    <property type="entry name" value="Phosphoribosylamine--glycine ligase, chloroplastic"/>
    <property type="match status" value="1"/>
</dbReference>
<dbReference type="GO" id="GO:0009113">
    <property type="term" value="P:purine nucleobase biosynthetic process"/>
    <property type="evidence" value="ECO:0007669"/>
    <property type="project" value="InterPro"/>
</dbReference>
<accession>Q1PY30</accession>
<dbReference type="Gene3D" id="3.90.600.10">
    <property type="entry name" value="Phosphoribosylglycinamide synthetase, C-terminal domain"/>
    <property type="match status" value="1"/>
</dbReference>
<dbReference type="InterPro" id="IPR000115">
    <property type="entry name" value="PRibGlycinamide_synth"/>
</dbReference>
<dbReference type="InterPro" id="IPR020562">
    <property type="entry name" value="PRibGlycinamide_synth_N"/>
</dbReference>
<evidence type="ECO:0000259" key="16">
    <source>
        <dbReference type="PROSITE" id="PS50975"/>
    </source>
</evidence>
<evidence type="ECO:0000256" key="10">
    <source>
        <dbReference type="ARBA" id="ARBA00023211"/>
    </source>
</evidence>
<dbReference type="Gene3D" id="3.30.470.20">
    <property type="entry name" value="ATP-grasp fold, B domain"/>
    <property type="match status" value="1"/>
</dbReference>
<evidence type="ECO:0000256" key="8">
    <source>
        <dbReference type="ARBA" id="ARBA00022755"/>
    </source>
</evidence>
<dbReference type="PROSITE" id="PS00184">
    <property type="entry name" value="GARS"/>
    <property type="match status" value="1"/>
</dbReference>
<dbReference type="InterPro" id="IPR011761">
    <property type="entry name" value="ATP-grasp"/>
</dbReference>
<dbReference type="InterPro" id="IPR013815">
    <property type="entry name" value="ATP_grasp_subdomain_1"/>
</dbReference>
<keyword evidence="10" id="KW-0464">Manganese</keyword>
<dbReference type="Pfam" id="PF02844">
    <property type="entry name" value="GARS_N"/>
    <property type="match status" value="1"/>
</dbReference>
<dbReference type="PANTHER" id="PTHR43472:SF1">
    <property type="entry name" value="PHOSPHORIBOSYLAMINE--GLYCINE LIGASE, CHLOROPLASTIC"/>
    <property type="match status" value="1"/>
</dbReference>
<evidence type="ECO:0000256" key="15">
    <source>
        <dbReference type="PROSITE-ProRule" id="PRU00409"/>
    </source>
</evidence>
<evidence type="ECO:0000256" key="13">
    <source>
        <dbReference type="ARBA" id="ARBA00042864"/>
    </source>
</evidence>
<dbReference type="SUPFAM" id="SSF56059">
    <property type="entry name" value="Glutathione synthetase ATP-binding domain-like"/>
    <property type="match status" value="1"/>
</dbReference>
<keyword evidence="9 15" id="KW-0067">ATP-binding</keyword>
<evidence type="ECO:0000256" key="11">
    <source>
        <dbReference type="ARBA" id="ARBA00038345"/>
    </source>
</evidence>
<name>Q1PY30_KUEST</name>
<comment type="cofactor">
    <cofactor evidence="1">
        <name>Mn(2+)</name>
        <dbReference type="ChEBI" id="CHEBI:29035"/>
    </cofactor>
</comment>
<dbReference type="SMART" id="SM01210">
    <property type="entry name" value="GARS_C"/>
    <property type="match status" value="1"/>
</dbReference>
<dbReference type="PANTHER" id="PTHR43472">
    <property type="entry name" value="PHOSPHORIBOSYLAMINE--GLYCINE LIGASE"/>
    <property type="match status" value="1"/>
</dbReference>
<keyword evidence="5 14" id="KW-0436">Ligase</keyword>
<organism evidence="17">
    <name type="scientific">Kuenenia stuttgartiensis</name>
    <dbReference type="NCBI Taxonomy" id="174633"/>
    <lineage>
        <taxon>Bacteria</taxon>
        <taxon>Pseudomonadati</taxon>
        <taxon>Planctomycetota</taxon>
        <taxon>Candidatus Brocadiia</taxon>
        <taxon>Candidatus Brocadiales</taxon>
        <taxon>Candidatus Brocadiaceae</taxon>
        <taxon>Candidatus Kuenenia</taxon>
    </lineage>
</organism>
<evidence type="ECO:0000256" key="5">
    <source>
        <dbReference type="ARBA" id="ARBA00022598"/>
    </source>
</evidence>
<dbReference type="EMBL" id="CT573072">
    <property type="protein sequence ID" value="CAJ72937.1"/>
    <property type="molecule type" value="Genomic_DNA"/>
</dbReference>
<gene>
    <name evidence="14 17" type="primary">purD</name>
    <name evidence="17" type="ORF">kustd2192</name>
</gene>
<protein>
    <recommendedName>
        <fullName evidence="4 14">Phosphoribosylamine--glycine ligase</fullName>
        <ecNumber evidence="4 14">6.3.4.13</ecNumber>
    </recommendedName>
    <alternativeName>
        <fullName evidence="14">GARS</fullName>
    </alternativeName>
    <alternativeName>
        <fullName evidence="12 14">Glycinamide ribonucleotide synthetase</fullName>
    </alternativeName>
    <alternativeName>
        <fullName evidence="13 14">Phosphoribosylglycinamide synthetase</fullName>
    </alternativeName>
</protein>
<dbReference type="InterPro" id="IPR020559">
    <property type="entry name" value="PRibGlycinamide_synth_CS"/>
</dbReference>
<evidence type="ECO:0000256" key="6">
    <source>
        <dbReference type="ARBA" id="ARBA00022723"/>
    </source>
</evidence>
<dbReference type="Gene3D" id="3.40.50.20">
    <property type="match status" value="1"/>
</dbReference>
<comment type="catalytic activity">
    <reaction evidence="14">
        <text>5-phospho-beta-D-ribosylamine + glycine + ATP = N(1)-(5-phospho-beta-D-ribosyl)glycinamide + ADP + phosphate + H(+)</text>
        <dbReference type="Rhea" id="RHEA:17453"/>
        <dbReference type="ChEBI" id="CHEBI:15378"/>
        <dbReference type="ChEBI" id="CHEBI:30616"/>
        <dbReference type="ChEBI" id="CHEBI:43474"/>
        <dbReference type="ChEBI" id="CHEBI:57305"/>
        <dbReference type="ChEBI" id="CHEBI:58681"/>
        <dbReference type="ChEBI" id="CHEBI:143788"/>
        <dbReference type="ChEBI" id="CHEBI:456216"/>
        <dbReference type="EC" id="6.3.4.13"/>
    </reaction>
</comment>
<dbReference type="GO" id="GO:0046872">
    <property type="term" value="F:metal ion binding"/>
    <property type="evidence" value="ECO:0007669"/>
    <property type="project" value="UniProtKB-KW"/>
</dbReference>
<dbReference type="PROSITE" id="PS50975">
    <property type="entry name" value="ATP_GRASP"/>
    <property type="match status" value="1"/>
</dbReference>
<dbReference type="HAMAP" id="MF_00138">
    <property type="entry name" value="GARS"/>
    <property type="match status" value="1"/>
</dbReference>
<sequence>MYEYHPTTMKETTHMKILIIGSGGREHAIAWKIAQSPKVKKIFCAPGNPGIAEVAECVDIDVNNIEGLFNFAIRQKIDLTVVGPEDPLLSGIVDTFKDGNLDIFGPSKRASLIEGSKVFAKTIMKKHSIPTADFRVFEDIKMAEKYLEKCFAPIVIKADGLAKGKGVFVCKTLEEAKEHLQEIMVERIFGNAGDRVVIEECLHGEEVSILAITDGQTIIPLSSARDHKAIYEGNKGPNTGGMGAYSPSHLITNEMQRYVEENILVPIIHAMKRENRPYSGIIYAGLMLTNAGPKVLEFNARFGDPETQALLVRMKSDLASLLLAASNNTLDKAELEWYDSHSVCVVLASKGYPGKYRKGLPISGLQAVKALKNIQVFHAGTANVHGNIVTNGGRVLGITATGKDLKEARTFVYDAIDRLSFEGVYYRKDIGVDAI</sequence>
<feature type="domain" description="ATP-grasp" evidence="16">
    <location>
        <begin position="121"/>
        <end position="327"/>
    </location>
</feature>
<evidence type="ECO:0000256" key="2">
    <source>
        <dbReference type="ARBA" id="ARBA00001946"/>
    </source>
</evidence>
<keyword evidence="6" id="KW-0479">Metal-binding</keyword>
<dbReference type="EC" id="6.3.4.13" evidence="4 14"/>
<dbReference type="GO" id="GO:0006189">
    <property type="term" value="P:'de novo' IMP biosynthetic process"/>
    <property type="evidence" value="ECO:0007669"/>
    <property type="project" value="UniProtKB-UniRule"/>
</dbReference>
<dbReference type="FunFam" id="3.90.600.10:FF:000001">
    <property type="entry name" value="Trifunctional purine biosynthetic protein adenosine-3"/>
    <property type="match status" value="1"/>
</dbReference>